<sequence>MLPLSLASTYREYKRDTDVLASWLALTARSHGYKGDGASAGNEAGDGSKAETQTFKGDDTAMGDDTGKGNDNGRPSTYKVAIRNFVPLAESIASTKPAISTPPSIVNTINRVITARSDFASKVKDFSGLDAQAVEAHAYFVGIIEKVQDILVPKDVAKTRQLVVSSDEETANLFAALDFEDPSIDFLNTPDIDKPISKAAPAAPAAHSPRYEAETSDELNTPDAMIIFALMTSDLARVRVVIIDTWGRNARGELTLSVAALTTSAAVDLVNHAVKDVLPIFEAQGGVWEVDQQFVALVCAKNGVHSETLSYSQGTTLMSEDMYTTYDRSLLCVYATLDACIQSMKKGKDLEVPVFSGPKSLGWVMKKRGLSESQRFEQDQDAVIRLVSNYLILSNHVTKSEWPVEDDILRGIREMKATGSVPFYLVLAAQIHVNIQQNLAILTMNPSQKMAEELNSMKADLNLEMGGKTDFERSLVVATQPSMWPVARDRIARDMIEMMDKLLKDPCHQAKLRISGTPPQQVAEASFFRDSPYMSGLVVAFCRNYMKEAGIDLANFWATFVSTAHVYNAVKQLGLLRKPWRDLEIALLRAGLESKLFTGQPPTDGKDFYRKYSLQLGFSAVNFANLHKKKAGKANTDAAGTKIAPQAEKRLIQHEHVASTFTSLVSKYSYGGSTTEWTELLVKNIAESTKRHGETAFDDHGANHFKKIASKVQGKEEAKSQSSVQDGPKPNEEDDTEAWNRHSPWKTAVQLRMALQEESVEFEFPYLEFHRSARSTMEVIKGIAMEALKQFLSPGLVEEDIEMQLAVQLLFKSCDADAKEYNGNFAMRCVADHFNHLIKTQGHPVEEYLCKRGLKEFCHVEPEKRE</sequence>
<dbReference type="PANTHER" id="PTHR38795">
    <property type="entry name" value="DUF6604 DOMAIN-CONTAINING PROTEIN"/>
    <property type="match status" value="1"/>
</dbReference>
<feature type="domain" description="DUF6604" evidence="2">
    <location>
        <begin position="11"/>
        <end position="278"/>
    </location>
</feature>
<name>A0A8H3WPK3_9PEZI</name>
<evidence type="ECO:0000313" key="4">
    <source>
        <dbReference type="Proteomes" id="UP000434172"/>
    </source>
</evidence>
<keyword evidence="4" id="KW-1185">Reference proteome</keyword>
<dbReference type="AlphaFoldDB" id="A0A8H3WPK3"/>
<gene>
    <name evidence="3" type="ORF">GQ607_002098</name>
</gene>
<accession>A0A8H3WPK3</accession>
<dbReference type="EMBL" id="WOWK01000006">
    <property type="protein sequence ID" value="KAF0330694.1"/>
    <property type="molecule type" value="Genomic_DNA"/>
</dbReference>
<dbReference type="OrthoDB" id="5238236at2759"/>
<evidence type="ECO:0000259" key="2">
    <source>
        <dbReference type="Pfam" id="PF20253"/>
    </source>
</evidence>
<evidence type="ECO:0000313" key="3">
    <source>
        <dbReference type="EMBL" id="KAF0330694.1"/>
    </source>
</evidence>
<dbReference type="InterPro" id="IPR046539">
    <property type="entry name" value="DUF6604"/>
</dbReference>
<feature type="region of interest" description="Disordered" evidence="1">
    <location>
        <begin position="34"/>
        <end position="76"/>
    </location>
</feature>
<organism evidence="3 4">
    <name type="scientific">Colletotrichum asianum</name>
    <dbReference type="NCBI Taxonomy" id="702518"/>
    <lineage>
        <taxon>Eukaryota</taxon>
        <taxon>Fungi</taxon>
        <taxon>Dikarya</taxon>
        <taxon>Ascomycota</taxon>
        <taxon>Pezizomycotina</taxon>
        <taxon>Sordariomycetes</taxon>
        <taxon>Hypocreomycetidae</taxon>
        <taxon>Glomerellales</taxon>
        <taxon>Glomerellaceae</taxon>
        <taxon>Colletotrichum</taxon>
        <taxon>Colletotrichum gloeosporioides species complex</taxon>
    </lineage>
</organism>
<dbReference type="Proteomes" id="UP000434172">
    <property type="component" value="Unassembled WGS sequence"/>
</dbReference>
<comment type="caution">
    <text evidence="3">The sequence shown here is derived from an EMBL/GenBank/DDBJ whole genome shotgun (WGS) entry which is preliminary data.</text>
</comment>
<proteinExistence type="predicted"/>
<dbReference type="Pfam" id="PF20253">
    <property type="entry name" value="DUF6604"/>
    <property type="match status" value="1"/>
</dbReference>
<feature type="region of interest" description="Disordered" evidence="1">
    <location>
        <begin position="711"/>
        <end position="742"/>
    </location>
</feature>
<evidence type="ECO:0000256" key="1">
    <source>
        <dbReference type="SAM" id="MobiDB-lite"/>
    </source>
</evidence>
<protein>
    <recommendedName>
        <fullName evidence="2">DUF6604 domain-containing protein</fullName>
    </recommendedName>
</protein>
<dbReference type="PANTHER" id="PTHR38795:SF1">
    <property type="entry name" value="DUF6604 DOMAIN-CONTAINING PROTEIN"/>
    <property type="match status" value="1"/>
</dbReference>
<reference evidence="3 4" key="1">
    <citation type="submission" date="2019-12" db="EMBL/GenBank/DDBJ databases">
        <title>A genome sequence resource for the geographically widespread anthracnose pathogen Colletotrichum asianum.</title>
        <authorList>
            <person name="Meng Y."/>
        </authorList>
    </citation>
    <scope>NUCLEOTIDE SEQUENCE [LARGE SCALE GENOMIC DNA]</scope>
    <source>
        <strain evidence="3 4">ICMP 18580</strain>
    </source>
</reference>